<dbReference type="Proteomes" id="UP000800200">
    <property type="component" value="Unassembled WGS sequence"/>
</dbReference>
<feature type="repeat" description="ANK" evidence="3">
    <location>
        <begin position="1"/>
        <end position="28"/>
    </location>
</feature>
<organism evidence="4 5">
    <name type="scientific">Zopfia rhizophila CBS 207.26</name>
    <dbReference type="NCBI Taxonomy" id="1314779"/>
    <lineage>
        <taxon>Eukaryota</taxon>
        <taxon>Fungi</taxon>
        <taxon>Dikarya</taxon>
        <taxon>Ascomycota</taxon>
        <taxon>Pezizomycotina</taxon>
        <taxon>Dothideomycetes</taxon>
        <taxon>Dothideomycetes incertae sedis</taxon>
        <taxon>Zopfiaceae</taxon>
        <taxon>Zopfia</taxon>
    </lineage>
</organism>
<accession>A0A6A6E5X3</accession>
<dbReference type="InterPro" id="IPR002110">
    <property type="entry name" value="Ankyrin_rpt"/>
</dbReference>
<feature type="non-terminal residue" evidence="4">
    <location>
        <position position="1"/>
    </location>
</feature>
<dbReference type="Pfam" id="PF12796">
    <property type="entry name" value="Ank_2"/>
    <property type="match status" value="1"/>
</dbReference>
<dbReference type="EMBL" id="ML994630">
    <property type="protein sequence ID" value="KAF2186395.1"/>
    <property type="molecule type" value="Genomic_DNA"/>
</dbReference>
<dbReference type="OrthoDB" id="3664645at2759"/>
<feature type="non-terminal residue" evidence="4">
    <location>
        <position position="63"/>
    </location>
</feature>
<gene>
    <name evidence="4" type="ORF">K469DRAFT_528827</name>
</gene>
<evidence type="ECO:0000256" key="2">
    <source>
        <dbReference type="ARBA" id="ARBA00023043"/>
    </source>
</evidence>
<dbReference type="AlphaFoldDB" id="A0A6A6E5X3"/>
<dbReference type="InterPro" id="IPR036770">
    <property type="entry name" value="Ankyrin_rpt-contain_sf"/>
</dbReference>
<evidence type="ECO:0000313" key="5">
    <source>
        <dbReference type="Proteomes" id="UP000800200"/>
    </source>
</evidence>
<keyword evidence="1" id="KW-0677">Repeat</keyword>
<name>A0A6A6E5X3_9PEZI</name>
<protein>
    <submittedName>
        <fullName evidence="4">Ankyrin</fullName>
    </submittedName>
</protein>
<proteinExistence type="predicted"/>
<dbReference type="PANTHER" id="PTHR24171">
    <property type="entry name" value="ANKYRIN REPEAT DOMAIN-CONTAINING PROTEIN 39-RELATED"/>
    <property type="match status" value="1"/>
</dbReference>
<sequence>LHYGAHNAHEEVVALLLQNSADIGVTDNRGSTPVHMAADGGSEAIVKLLLDHGADLNARSTQG</sequence>
<dbReference type="PROSITE" id="PS50088">
    <property type="entry name" value="ANK_REPEAT"/>
    <property type="match status" value="2"/>
</dbReference>
<dbReference type="PROSITE" id="PS50297">
    <property type="entry name" value="ANK_REP_REGION"/>
    <property type="match status" value="2"/>
</dbReference>
<dbReference type="SMART" id="SM00248">
    <property type="entry name" value="ANK"/>
    <property type="match status" value="2"/>
</dbReference>
<evidence type="ECO:0000256" key="3">
    <source>
        <dbReference type="PROSITE-ProRule" id="PRU00023"/>
    </source>
</evidence>
<evidence type="ECO:0000256" key="1">
    <source>
        <dbReference type="ARBA" id="ARBA00022737"/>
    </source>
</evidence>
<keyword evidence="2 3" id="KW-0040">ANK repeat</keyword>
<dbReference type="Gene3D" id="1.25.40.20">
    <property type="entry name" value="Ankyrin repeat-containing domain"/>
    <property type="match status" value="1"/>
</dbReference>
<keyword evidence="5" id="KW-1185">Reference proteome</keyword>
<reference evidence="4" key="1">
    <citation type="journal article" date="2020" name="Stud. Mycol.">
        <title>101 Dothideomycetes genomes: a test case for predicting lifestyles and emergence of pathogens.</title>
        <authorList>
            <person name="Haridas S."/>
            <person name="Albert R."/>
            <person name="Binder M."/>
            <person name="Bloem J."/>
            <person name="Labutti K."/>
            <person name="Salamov A."/>
            <person name="Andreopoulos B."/>
            <person name="Baker S."/>
            <person name="Barry K."/>
            <person name="Bills G."/>
            <person name="Bluhm B."/>
            <person name="Cannon C."/>
            <person name="Castanera R."/>
            <person name="Culley D."/>
            <person name="Daum C."/>
            <person name="Ezra D."/>
            <person name="Gonzalez J."/>
            <person name="Henrissat B."/>
            <person name="Kuo A."/>
            <person name="Liang C."/>
            <person name="Lipzen A."/>
            <person name="Lutzoni F."/>
            <person name="Magnuson J."/>
            <person name="Mondo S."/>
            <person name="Nolan M."/>
            <person name="Ohm R."/>
            <person name="Pangilinan J."/>
            <person name="Park H.-J."/>
            <person name="Ramirez L."/>
            <person name="Alfaro M."/>
            <person name="Sun H."/>
            <person name="Tritt A."/>
            <person name="Yoshinaga Y."/>
            <person name="Zwiers L.-H."/>
            <person name="Turgeon B."/>
            <person name="Goodwin S."/>
            <person name="Spatafora J."/>
            <person name="Crous P."/>
            <person name="Grigoriev I."/>
        </authorList>
    </citation>
    <scope>NUCLEOTIDE SEQUENCE</scope>
    <source>
        <strain evidence="4">CBS 207.26</strain>
    </source>
</reference>
<feature type="repeat" description="ANK" evidence="3">
    <location>
        <begin position="29"/>
        <end position="61"/>
    </location>
</feature>
<dbReference type="SUPFAM" id="SSF48403">
    <property type="entry name" value="Ankyrin repeat"/>
    <property type="match status" value="1"/>
</dbReference>
<evidence type="ECO:0000313" key="4">
    <source>
        <dbReference type="EMBL" id="KAF2186395.1"/>
    </source>
</evidence>